<organism evidence="2 3">
    <name type="scientific">Aspergillus puulaauensis</name>
    <dbReference type="NCBI Taxonomy" id="1220207"/>
    <lineage>
        <taxon>Eukaryota</taxon>
        <taxon>Fungi</taxon>
        <taxon>Dikarya</taxon>
        <taxon>Ascomycota</taxon>
        <taxon>Pezizomycotina</taxon>
        <taxon>Eurotiomycetes</taxon>
        <taxon>Eurotiomycetidae</taxon>
        <taxon>Eurotiales</taxon>
        <taxon>Aspergillaceae</taxon>
        <taxon>Aspergillus</taxon>
    </lineage>
</organism>
<reference evidence="2" key="1">
    <citation type="submission" date="2021-01" db="EMBL/GenBank/DDBJ databases">
        <authorList>
            <consortium name="Aspergillus puulaauensis MK2 genome sequencing consortium"/>
            <person name="Kazuki M."/>
            <person name="Futagami T."/>
        </authorList>
    </citation>
    <scope>NUCLEOTIDE SEQUENCE</scope>
    <source>
        <strain evidence="2">MK2</strain>
    </source>
</reference>
<feature type="compositionally biased region" description="Acidic residues" evidence="1">
    <location>
        <begin position="53"/>
        <end position="73"/>
    </location>
</feature>
<dbReference type="KEGG" id="apuu:APUU_71139S"/>
<dbReference type="EMBL" id="AP024449">
    <property type="protein sequence ID" value="BCS29569.1"/>
    <property type="molecule type" value="Genomic_DNA"/>
</dbReference>
<evidence type="ECO:0000256" key="1">
    <source>
        <dbReference type="SAM" id="MobiDB-lite"/>
    </source>
</evidence>
<evidence type="ECO:0000313" key="2">
    <source>
        <dbReference type="EMBL" id="BCS29569.1"/>
    </source>
</evidence>
<keyword evidence="3" id="KW-1185">Reference proteome</keyword>
<dbReference type="GeneID" id="64979566"/>
<evidence type="ECO:0000313" key="3">
    <source>
        <dbReference type="Proteomes" id="UP000654913"/>
    </source>
</evidence>
<dbReference type="Proteomes" id="UP000654913">
    <property type="component" value="Chromosome 7"/>
</dbReference>
<feature type="region of interest" description="Disordered" evidence="1">
    <location>
        <begin position="41"/>
        <end position="76"/>
    </location>
</feature>
<dbReference type="RefSeq" id="XP_041561755.1">
    <property type="nucleotide sequence ID" value="XM_041696089.1"/>
</dbReference>
<sequence length="243" mass="27430">MADIKNTTDESTNVNPSYEIDPDGDVTLVVNNIARGLPADLKDVPPDLLAGNEELDESTPMEEESSEATEDADSTARHLRLRVSSKQLSLACPHFARMFKSDLREGTELRNNGRVELEVDQPCGTAVLLLMLVIHGRTRQVPRVVSKEMLIEIAVLVDYFECYKAVEVFFDMWITAIEPHPEERVVEMRDWVFISWVFSKKTIFEQTTLAVIRRYPTVIPAQGLPLPARILGLSLSHLSLHPY</sequence>
<gene>
    <name evidence="2" type="ORF">APUU_71139S</name>
</gene>
<name>A0A7R7XXX6_9EURO</name>
<feature type="region of interest" description="Disordered" evidence="1">
    <location>
        <begin position="1"/>
        <end position="20"/>
    </location>
</feature>
<dbReference type="OrthoDB" id="5275938at2759"/>
<reference evidence="2" key="2">
    <citation type="submission" date="2021-02" db="EMBL/GenBank/DDBJ databases">
        <title>Aspergillus puulaauensis MK2 genome sequence.</title>
        <authorList>
            <person name="Futagami T."/>
            <person name="Mori K."/>
            <person name="Kadooka C."/>
            <person name="Tanaka T."/>
        </authorList>
    </citation>
    <scope>NUCLEOTIDE SEQUENCE</scope>
    <source>
        <strain evidence="2">MK2</strain>
    </source>
</reference>
<proteinExistence type="predicted"/>
<evidence type="ECO:0008006" key="4">
    <source>
        <dbReference type="Google" id="ProtNLM"/>
    </source>
</evidence>
<accession>A0A7R7XXX6</accession>
<protein>
    <recommendedName>
        <fullName evidence="4">BTB domain-containing protein</fullName>
    </recommendedName>
</protein>
<dbReference type="AlphaFoldDB" id="A0A7R7XXX6"/>